<feature type="transmembrane region" description="Helical" evidence="1">
    <location>
        <begin position="12"/>
        <end position="32"/>
    </location>
</feature>
<keyword evidence="1" id="KW-0812">Transmembrane</keyword>
<evidence type="ECO:0000313" key="2">
    <source>
        <dbReference type="EMBL" id="CAL1285709.1"/>
    </source>
</evidence>
<dbReference type="EMBL" id="CAXIEN010000194">
    <property type="protein sequence ID" value="CAL1285709.1"/>
    <property type="molecule type" value="Genomic_DNA"/>
</dbReference>
<gene>
    <name evidence="2" type="ORF">LARSCL_LOCUS13869</name>
</gene>
<name>A0AAV2ARL8_9ARAC</name>
<protein>
    <submittedName>
        <fullName evidence="2">Uncharacterized protein</fullName>
    </submittedName>
</protein>
<evidence type="ECO:0000256" key="1">
    <source>
        <dbReference type="SAM" id="Phobius"/>
    </source>
</evidence>
<comment type="caution">
    <text evidence="2">The sequence shown here is derived from an EMBL/GenBank/DDBJ whole genome shotgun (WGS) entry which is preliminary data.</text>
</comment>
<dbReference type="AlphaFoldDB" id="A0AAV2ARL8"/>
<keyword evidence="3" id="KW-1185">Reference proteome</keyword>
<feature type="non-terminal residue" evidence="2">
    <location>
        <position position="45"/>
    </location>
</feature>
<organism evidence="2 3">
    <name type="scientific">Larinioides sclopetarius</name>
    <dbReference type="NCBI Taxonomy" id="280406"/>
    <lineage>
        <taxon>Eukaryota</taxon>
        <taxon>Metazoa</taxon>
        <taxon>Ecdysozoa</taxon>
        <taxon>Arthropoda</taxon>
        <taxon>Chelicerata</taxon>
        <taxon>Arachnida</taxon>
        <taxon>Araneae</taxon>
        <taxon>Araneomorphae</taxon>
        <taxon>Entelegynae</taxon>
        <taxon>Araneoidea</taxon>
        <taxon>Araneidae</taxon>
        <taxon>Larinioides</taxon>
    </lineage>
</organism>
<dbReference type="Proteomes" id="UP001497382">
    <property type="component" value="Unassembled WGS sequence"/>
</dbReference>
<keyword evidence="1" id="KW-1133">Transmembrane helix</keyword>
<evidence type="ECO:0000313" key="3">
    <source>
        <dbReference type="Proteomes" id="UP001497382"/>
    </source>
</evidence>
<keyword evidence="1" id="KW-0472">Membrane</keyword>
<reference evidence="2 3" key="1">
    <citation type="submission" date="2024-04" db="EMBL/GenBank/DDBJ databases">
        <authorList>
            <person name="Rising A."/>
            <person name="Reimegard J."/>
            <person name="Sonavane S."/>
            <person name="Akerstrom W."/>
            <person name="Nylinder S."/>
            <person name="Hedman E."/>
            <person name="Kallberg Y."/>
        </authorList>
    </citation>
    <scope>NUCLEOTIDE SEQUENCE [LARGE SCALE GENOMIC DNA]</scope>
</reference>
<proteinExistence type="predicted"/>
<accession>A0AAV2ARL8</accession>
<sequence length="45" mass="5304">MYNLTSRQHQEVIVFMILLGVLNINLEIWRILSGDFTPFLQAKKI</sequence>